<evidence type="ECO:0000256" key="1">
    <source>
        <dbReference type="SAM" id="MobiDB-lite"/>
    </source>
</evidence>
<gene>
    <name evidence="3" type="ORF">ASU33_03210</name>
</gene>
<keyword evidence="2" id="KW-0732">Signal</keyword>
<organism evidence="3 4">
    <name type="scientific">Solirubrum puertoriconensis</name>
    <dbReference type="NCBI Taxonomy" id="1751427"/>
    <lineage>
        <taxon>Bacteria</taxon>
        <taxon>Pseudomonadati</taxon>
        <taxon>Bacteroidota</taxon>
        <taxon>Cytophagia</taxon>
        <taxon>Cytophagales</taxon>
    </lineage>
</organism>
<feature type="chain" id="PRO_5040817970" description="Capsule assembly Wzi family protein" evidence="2">
    <location>
        <begin position="21"/>
        <end position="623"/>
    </location>
</feature>
<dbReference type="Proteomes" id="UP000054223">
    <property type="component" value="Unassembled WGS sequence"/>
</dbReference>
<evidence type="ECO:0000313" key="4">
    <source>
        <dbReference type="Proteomes" id="UP000054223"/>
    </source>
</evidence>
<evidence type="ECO:0000256" key="2">
    <source>
        <dbReference type="SAM" id="SignalP"/>
    </source>
</evidence>
<evidence type="ECO:0000313" key="3">
    <source>
        <dbReference type="EMBL" id="KUG06379.1"/>
    </source>
</evidence>
<dbReference type="AlphaFoldDB" id="A0A9X0L3F3"/>
<proteinExistence type="predicted"/>
<feature type="region of interest" description="Disordered" evidence="1">
    <location>
        <begin position="24"/>
        <end position="69"/>
    </location>
</feature>
<name>A0A9X0L3F3_SOLP1</name>
<sequence>MNNRLLWILLGLAPAATGFAQQVPTPVQPQPVDTVQVPPASAPEPAPAPVTATPTPTQQPTPERIEATDAKPLLQAPVYVPLDHDVYRLIDRYAIKYGPDSVGDIHTTNRPYNRAAVARLGLRMQQGQQANRQFSRADEFNTRYLLRDNTLGVVSGEASGGSIFKSFGRYLRDEQANLYQVETPDFTLRVNPVLHFQVGTDTDSDGLRFVNTRGAVLEGTIDKRLGFFTYFVDNQTAVPLYVQQRVERDNAVPNEGYWKLFKDKRGQYDFLTARGYVTYAATKHINVQLGHDRNFVGNGYRSLILSDFSAPYFFLKLNTRVWKFNYQNIFAELTAERTPDRDTIFQKKYMAFHHLSLDITPSLNVGVFESVMFGRGKGRFELQYLNPLIFYRSIEQHVGSNDNAILGADFKWNIRKRGQLYGQVVLDELIVSQVRAGNGWWGNKQAFQLGGKYIDVLGLRNLDMQVEFNYVRPYTYQHTDLFRAYEHYGQPLAHPMGANLREVLGVLTYQPLPRLTLVGKAFYVQQGIDFNDRGEDTNLGSNVLRSYNTRPRDAAGNLIDYGYRTADGQRYNLLHTDLTATWQARHNLWFDAKLIARNSNLFGNTIIPSVSLRWNAAQRLLEF</sequence>
<dbReference type="RefSeq" id="WP_059072075.1">
    <property type="nucleotide sequence ID" value="NZ_LNAL01000008.1"/>
</dbReference>
<feature type="compositionally biased region" description="Low complexity" evidence="1">
    <location>
        <begin position="24"/>
        <end position="39"/>
    </location>
</feature>
<dbReference type="InterPro" id="IPR038636">
    <property type="entry name" value="Wzi_sf"/>
</dbReference>
<comment type="caution">
    <text evidence="3">The sequence shown here is derived from an EMBL/GenBank/DDBJ whole genome shotgun (WGS) entry which is preliminary data.</text>
</comment>
<keyword evidence="4" id="KW-1185">Reference proteome</keyword>
<dbReference type="Gene3D" id="2.40.160.130">
    <property type="entry name" value="Capsule assembly protein Wzi"/>
    <property type="match status" value="1"/>
</dbReference>
<feature type="signal peptide" evidence="2">
    <location>
        <begin position="1"/>
        <end position="20"/>
    </location>
</feature>
<evidence type="ECO:0008006" key="5">
    <source>
        <dbReference type="Google" id="ProtNLM"/>
    </source>
</evidence>
<dbReference type="OrthoDB" id="9808260at2"/>
<protein>
    <recommendedName>
        <fullName evidence="5">Capsule assembly Wzi family protein</fullName>
    </recommendedName>
</protein>
<accession>A0A9X0L3F3</accession>
<dbReference type="EMBL" id="LNAL01000008">
    <property type="protein sequence ID" value="KUG06379.1"/>
    <property type="molecule type" value="Genomic_DNA"/>
</dbReference>
<reference evidence="3 4" key="1">
    <citation type="submission" date="2015-11" db="EMBL/GenBank/DDBJ databases">
        <title>Solirubrum puertoriconensis gen. nov. an environmental bacteria isolated in Puerto Rico.</title>
        <authorList>
            <person name="Cuebas-Irizarry M.F."/>
            <person name="Montalvo-Rodriguez R."/>
        </authorList>
    </citation>
    <scope>NUCLEOTIDE SEQUENCE [LARGE SCALE GENOMIC DNA]</scope>
    <source>
        <strain evidence="3 4">MC1A</strain>
    </source>
</reference>
<feature type="compositionally biased region" description="Low complexity" evidence="1">
    <location>
        <begin position="49"/>
        <end position="62"/>
    </location>
</feature>